<dbReference type="EMBL" id="JAOVZQ010000001">
    <property type="protein sequence ID" value="MCY0095198.1"/>
    <property type="molecule type" value="Genomic_DNA"/>
</dbReference>
<protein>
    <submittedName>
        <fullName evidence="1">Uncharacterized protein</fullName>
    </submittedName>
</protein>
<comment type="caution">
    <text evidence="1">The sequence shown here is derived from an EMBL/GenBank/DDBJ whole genome shotgun (WGS) entry which is preliminary data.</text>
</comment>
<keyword evidence="2" id="KW-1185">Reference proteome</keyword>
<evidence type="ECO:0000313" key="2">
    <source>
        <dbReference type="Proteomes" id="UP001081283"/>
    </source>
</evidence>
<dbReference type="Proteomes" id="UP001081283">
    <property type="component" value="Unassembled WGS sequence"/>
</dbReference>
<reference evidence="1" key="1">
    <citation type="submission" date="2022-10" db="EMBL/GenBank/DDBJ databases">
        <title>Hoeflea sp. J2-29, isolated from marine algae.</title>
        <authorList>
            <person name="Kristyanto S."/>
            <person name="Kim J.M."/>
            <person name="Jeon C.O."/>
        </authorList>
    </citation>
    <scope>NUCLEOTIDE SEQUENCE</scope>
    <source>
        <strain evidence="1">J2-29</strain>
    </source>
</reference>
<proteinExistence type="predicted"/>
<accession>A0ABT3YH20</accession>
<name>A0ABT3YH20_9HYPH</name>
<organism evidence="1 2">
    <name type="scientific">Hoeflea ulvae</name>
    <dbReference type="NCBI Taxonomy" id="2983764"/>
    <lineage>
        <taxon>Bacteria</taxon>
        <taxon>Pseudomonadati</taxon>
        <taxon>Pseudomonadota</taxon>
        <taxon>Alphaproteobacteria</taxon>
        <taxon>Hyphomicrobiales</taxon>
        <taxon>Rhizobiaceae</taxon>
        <taxon>Hoeflea</taxon>
    </lineage>
</organism>
<evidence type="ECO:0000313" key="1">
    <source>
        <dbReference type="EMBL" id="MCY0095198.1"/>
    </source>
</evidence>
<gene>
    <name evidence="1" type="ORF">OEG82_14365</name>
</gene>
<sequence length="230" mass="24866">MTGSQCLKNREDMMLLSEVPERPLALDLRIDRAKAAQRWAAAGDYSLWPDAPFGCSVDVAVWPSVFVGPDASLPGRISVPPQAEYWSAFQLWDDLGELLGYVPPDHASGEVILICIDRAFIGKAEPNTLTPALLDSKISGIRMDQHLTALGYDICDTYLSSMILNAGADDQLRTLAPSRSDSGLIRERDAALALVPELERRDPGHAPLLLMAVYSLGLASNVALALRPAG</sequence>
<dbReference type="RefSeq" id="WP_267613092.1">
    <property type="nucleotide sequence ID" value="NZ_JAOVZQ010000001.1"/>
</dbReference>